<feature type="chain" id="PRO_5046522839" description="Oxidoreductase molybdopterin-binding domain-containing protein" evidence="1">
    <location>
        <begin position="18"/>
        <end position="169"/>
    </location>
</feature>
<gene>
    <name evidence="3" type="ORF">WH50_10235</name>
</gene>
<accession>A0ABX5LXI7</accession>
<proteinExistence type="predicted"/>
<sequence length="169" mass="18641">MWLCVLALTCQARLALADDALPAPQGKVVLTLSGAIELHGQGDQQGNEARFDLAMLQAMKQYDIVTVTPWTDGLHRYRGVRLSELLARVGAKGDWAIAYGLDDFHARVDLSLARQHGAIIALFADGHALTVRSKGPLWLIFPLSDQPQLDTPAVANQMVWQLHRLRLEP</sequence>
<evidence type="ECO:0000313" key="4">
    <source>
        <dbReference type="Proteomes" id="UP000248090"/>
    </source>
</evidence>
<dbReference type="Proteomes" id="UP000248090">
    <property type="component" value="Unassembled WGS sequence"/>
</dbReference>
<protein>
    <recommendedName>
        <fullName evidence="2">Oxidoreductase molybdopterin-binding domain-containing protein</fullName>
    </recommendedName>
</protein>
<dbReference type="SUPFAM" id="SSF56524">
    <property type="entry name" value="Oxidoreductase molybdopterin-binding domain"/>
    <property type="match status" value="1"/>
</dbReference>
<feature type="signal peptide" evidence="1">
    <location>
        <begin position="1"/>
        <end position="17"/>
    </location>
</feature>
<organism evidence="3 4">
    <name type="scientific">Pokkaliibacter plantistimulans</name>
    <dbReference type="NCBI Taxonomy" id="1635171"/>
    <lineage>
        <taxon>Bacteria</taxon>
        <taxon>Pseudomonadati</taxon>
        <taxon>Pseudomonadota</taxon>
        <taxon>Gammaproteobacteria</taxon>
        <taxon>Oceanospirillales</taxon>
        <taxon>Balneatrichaceae</taxon>
        <taxon>Pokkaliibacter</taxon>
    </lineage>
</organism>
<dbReference type="Pfam" id="PF00174">
    <property type="entry name" value="Oxidored_molyb"/>
    <property type="match status" value="1"/>
</dbReference>
<dbReference type="Gene3D" id="3.90.420.10">
    <property type="entry name" value="Oxidoreductase, molybdopterin-binding domain"/>
    <property type="match status" value="1"/>
</dbReference>
<keyword evidence="4" id="KW-1185">Reference proteome</keyword>
<dbReference type="EMBL" id="LAPT01000043">
    <property type="protein sequence ID" value="PXF31391.1"/>
    <property type="molecule type" value="Genomic_DNA"/>
</dbReference>
<reference evidence="3 4" key="1">
    <citation type="submission" date="2015-03" db="EMBL/GenBank/DDBJ databases">
        <authorList>
            <person name="Krishnan R."/>
            <person name="Midha S."/>
            <person name="Patil P.B."/>
            <person name="Rameshkumar N."/>
        </authorList>
    </citation>
    <scope>NUCLEOTIDE SEQUENCE [LARGE SCALE GENOMIC DNA]</scope>
    <source>
        <strain evidence="3 4">L1E11</strain>
    </source>
</reference>
<name>A0ABX5LXI7_9GAMM</name>
<keyword evidence="1" id="KW-0732">Signal</keyword>
<comment type="caution">
    <text evidence="3">The sequence shown here is derived from an EMBL/GenBank/DDBJ whole genome shotgun (WGS) entry which is preliminary data.</text>
</comment>
<evidence type="ECO:0000259" key="2">
    <source>
        <dbReference type="Pfam" id="PF00174"/>
    </source>
</evidence>
<dbReference type="InterPro" id="IPR000572">
    <property type="entry name" value="OxRdtase_Mopterin-bd_dom"/>
</dbReference>
<dbReference type="InterPro" id="IPR036374">
    <property type="entry name" value="OxRdtase_Mopterin-bd_sf"/>
</dbReference>
<evidence type="ECO:0000256" key="1">
    <source>
        <dbReference type="SAM" id="SignalP"/>
    </source>
</evidence>
<evidence type="ECO:0000313" key="3">
    <source>
        <dbReference type="EMBL" id="PXF31391.1"/>
    </source>
</evidence>
<feature type="domain" description="Oxidoreductase molybdopterin-binding" evidence="2">
    <location>
        <begin position="65"/>
        <end position="142"/>
    </location>
</feature>